<proteinExistence type="predicted"/>
<keyword evidence="4" id="KW-1185">Reference proteome</keyword>
<name>A0A1G4M9F5_LACFM</name>
<dbReference type="Gene3D" id="6.10.250.1790">
    <property type="match status" value="1"/>
</dbReference>
<feature type="compositionally biased region" description="Low complexity" evidence="1">
    <location>
        <begin position="90"/>
        <end position="99"/>
    </location>
</feature>
<dbReference type="Pfam" id="PF10453">
    <property type="entry name" value="NUFIP1"/>
    <property type="match status" value="1"/>
</dbReference>
<dbReference type="Proteomes" id="UP000190831">
    <property type="component" value="Chromosome C"/>
</dbReference>
<dbReference type="OrthoDB" id="273070at2759"/>
<dbReference type="OMA" id="KDKHRAN"/>
<organism evidence="3 4">
    <name type="scientific">Lachancea fermentati</name>
    <name type="common">Zygosaccharomyces fermentati</name>
    <dbReference type="NCBI Taxonomy" id="4955"/>
    <lineage>
        <taxon>Eukaryota</taxon>
        <taxon>Fungi</taxon>
        <taxon>Dikarya</taxon>
        <taxon>Ascomycota</taxon>
        <taxon>Saccharomycotina</taxon>
        <taxon>Saccharomycetes</taxon>
        <taxon>Saccharomycetales</taxon>
        <taxon>Saccharomycetaceae</taxon>
        <taxon>Lachancea</taxon>
    </lineage>
</organism>
<dbReference type="InterPro" id="IPR019496">
    <property type="entry name" value="NUFIP1_cons_dom"/>
</dbReference>
<feature type="compositionally biased region" description="Basic and acidic residues" evidence="1">
    <location>
        <begin position="139"/>
        <end position="164"/>
    </location>
</feature>
<evidence type="ECO:0000259" key="2">
    <source>
        <dbReference type="Pfam" id="PF10453"/>
    </source>
</evidence>
<gene>
    <name evidence="3" type="ORF">LAFE_0C05050G</name>
</gene>
<feature type="compositionally biased region" description="Polar residues" evidence="1">
    <location>
        <begin position="102"/>
        <end position="125"/>
    </location>
</feature>
<evidence type="ECO:0000313" key="3">
    <source>
        <dbReference type="EMBL" id="SCW00477.1"/>
    </source>
</evidence>
<dbReference type="EMBL" id="LT598485">
    <property type="protein sequence ID" value="SCW00477.1"/>
    <property type="molecule type" value="Genomic_DNA"/>
</dbReference>
<reference evidence="3 4" key="1">
    <citation type="submission" date="2016-03" db="EMBL/GenBank/DDBJ databases">
        <authorList>
            <person name="Devillers H."/>
        </authorList>
    </citation>
    <scope>NUCLEOTIDE SEQUENCE [LARGE SCALE GENOMIC DNA]</scope>
    <source>
        <strain evidence="3">CBS 6772</strain>
    </source>
</reference>
<feature type="region of interest" description="Disordered" evidence="1">
    <location>
        <begin position="90"/>
        <end position="173"/>
    </location>
</feature>
<feature type="region of interest" description="Disordered" evidence="1">
    <location>
        <begin position="1"/>
        <end position="25"/>
    </location>
</feature>
<sequence>MNDDSYSYNTPPPLQPLNVPQPTSSGQLLNGNEHCVGHRPTGYQQPQSQLQAQSQTYYYAQHQYMPVNQGYIPAYYSPYHMYGYQYQQHQQQSQPQPYGTLWNGNGPSIDGTTSKSLQSSATNNRMEYDVAGLKTRASSYDRTDQRDKDYENKEDNVSEAKELDSMSNTKDTVKESVVPIPGTSITLQTEEDIKNWREERRKMWLLKISNQKDKHRANLGVADDEMSNRGVFLEGKREKQFIQSIQNQITRFNPNQNLNLKILQRSMASENGKLLSFIKELGDAGLLEYELTEQEKERLFGGNMRVKRGSGENQNKKNIIL</sequence>
<feature type="domain" description="FMR1-interacting protein 1 conserved" evidence="2">
    <location>
        <begin position="176"/>
        <end position="223"/>
    </location>
</feature>
<evidence type="ECO:0000256" key="1">
    <source>
        <dbReference type="SAM" id="MobiDB-lite"/>
    </source>
</evidence>
<evidence type="ECO:0000313" key="4">
    <source>
        <dbReference type="Proteomes" id="UP000190831"/>
    </source>
</evidence>
<dbReference type="STRING" id="4955.A0A1G4M9F5"/>
<dbReference type="AlphaFoldDB" id="A0A1G4M9F5"/>
<accession>A0A1G4M9F5</accession>
<protein>
    <submittedName>
        <fullName evidence="3">LAFE_0C05050g1_1</fullName>
    </submittedName>
</protein>